<name>A0A6G0VM30_APHCR</name>
<dbReference type="Pfam" id="PF12017">
    <property type="entry name" value="Tnp_P_element"/>
    <property type="match status" value="1"/>
</dbReference>
<dbReference type="InterPro" id="IPR021896">
    <property type="entry name" value="THAP9-like_HTH"/>
</dbReference>
<organism evidence="3 4">
    <name type="scientific">Aphis craccivora</name>
    <name type="common">Cowpea aphid</name>
    <dbReference type="NCBI Taxonomy" id="307492"/>
    <lineage>
        <taxon>Eukaryota</taxon>
        <taxon>Metazoa</taxon>
        <taxon>Ecdysozoa</taxon>
        <taxon>Arthropoda</taxon>
        <taxon>Hexapoda</taxon>
        <taxon>Insecta</taxon>
        <taxon>Pterygota</taxon>
        <taxon>Neoptera</taxon>
        <taxon>Paraneoptera</taxon>
        <taxon>Hemiptera</taxon>
        <taxon>Sternorrhyncha</taxon>
        <taxon>Aphidomorpha</taxon>
        <taxon>Aphidoidea</taxon>
        <taxon>Aphididae</taxon>
        <taxon>Aphidini</taxon>
        <taxon>Aphis</taxon>
        <taxon>Aphis</taxon>
    </lineage>
</organism>
<gene>
    <name evidence="3" type="ORF">FWK35_00033138</name>
</gene>
<feature type="domain" description="Transposable element P transposase-like RNase H" evidence="2">
    <location>
        <begin position="70"/>
        <end position="188"/>
    </location>
</feature>
<dbReference type="Proteomes" id="UP000478052">
    <property type="component" value="Unassembled WGS sequence"/>
</dbReference>
<evidence type="ECO:0000259" key="1">
    <source>
        <dbReference type="Pfam" id="PF12017"/>
    </source>
</evidence>
<evidence type="ECO:0000259" key="2">
    <source>
        <dbReference type="Pfam" id="PF21787"/>
    </source>
</evidence>
<protein>
    <submittedName>
        <fullName evidence="3">THAP domain-containing protein 9</fullName>
    </submittedName>
</protein>
<proteinExistence type="predicted"/>
<comment type="caution">
    <text evidence="3">The sequence shown here is derived from an EMBL/GenBank/DDBJ whole genome shotgun (WGS) entry which is preliminary data.</text>
</comment>
<dbReference type="Pfam" id="PF21787">
    <property type="entry name" value="TNP-like_RNaseH_N"/>
    <property type="match status" value="1"/>
</dbReference>
<evidence type="ECO:0000313" key="3">
    <source>
        <dbReference type="EMBL" id="KAF0701514.1"/>
    </source>
</evidence>
<dbReference type="EMBL" id="VUJU01014699">
    <property type="protein sequence ID" value="KAF0701514.1"/>
    <property type="molecule type" value="Genomic_DNA"/>
</dbReference>
<evidence type="ECO:0000313" key="4">
    <source>
        <dbReference type="Proteomes" id="UP000478052"/>
    </source>
</evidence>
<reference evidence="3 4" key="1">
    <citation type="submission" date="2019-08" db="EMBL/GenBank/DDBJ databases">
        <title>Whole genome of Aphis craccivora.</title>
        <authorList>
            <person name="Voronova N.V."/>
            <person name="Shulinski R.S."/>
            <person name="Bandarenka Y.V."/>
            <person name="Zhorov D.G."/>
            <person name="Warner D."/>
        </authorList>
    </citation>
    <scope>NUCLEOTIDE SEQUENCE [LARGE SCALE GENOMIC DNA]</scope>
    <source>
        <strain evidence="3">180601</strain>
        <tissue evidence="3">Whole Body</tissue>
    </source>
</reference>
<sequence>MFDSLSTAQSEIIMRQLNYSEKITSPELRTFALTLHFYSPSAYNYVRDAFNKSLPHPSTIKKWYSTVDGAPGFTEESFKVVRSKVTEMAQKNKKLVCGIIVDEMSIRDDLHFIGKRLQGYINFGLKTTENAGSVLVAKEVIVFLIVALNSHWKIPVGYFLVDGLNAPERAKLINTCLEALYHFVHILIFPTTISNIQIFLITRFSNVQFLPIGKKKNIG</sequence>
<feature type="domain" description="THAP9-like helix-turn-helix" evidence="1">
    <location>
        <begin position="4"/>
        <end position="63"/>
    </location>
</feature>
<dbReference type="AlphaFoldDB" id="A0A6G0VM30"/>
<dbReference type="InterPro" id="IPR048365">
    <property type="entry name" value="TNP-like_RNaseH_N"/>
</dbReference>
<keyword evidence="4" id="KW-1185">Reference proteome</keyword>
<dbReference type="OrthoDB" id="6629190at2759"/>
<accession>A0A6G0VM30</accession>